<comment type="caution">
    <text evidence="1">The sequence shown here is derived from an EMBL/GenBank/DDBJ whole genome shotgun (WGS) entry which is preliminary data.</text>
</comment>
<dbReference type="EMBL" id="MFGJ01000001">
    <property type="protein sequence ID" value="OGF33391.1"/>
    <property type="molecule type" value="Genomic_DNA"/>
</dbReference>
<protein>
    <recommendedName>
        <fullName evidence="3">Gluconokinase</fullName>
    </recommendedName>
</protein>
<evidence type="ECO:0000313" key="2">
    <source>
        <dbReference type="Proteomes" id="UP000179001"/>
    </source>
</evidence>
<dbReference type="PANTHER" id="PTHR37807">
    <property type="entry name" value="OS07G0160300 PROTEIN"/>
    <property type="match status" value="1"/>
</dbReference>
<dbReference type="Proteomes" id="UP000179001">
    <property type="component" value="Unassembled WGS sequence"/>
</dbReference>
<name>A0A1F5T4L1_9BACT</name>
<dbReference type="Gene3D" id="3.40.50.300">
    <property type="entry name" value="P-loop containing nucleotide triphosphate hydrolases"/>
    <property type="match status" value="1"/>
</dbReference>
<organism evidence="1 2">
    <name type="scientific">Candidatus Falkowbacteria bacterium RIFOXYC2_FULL_36_12</name>
    <dbReference type="NCBI Taxonomy" id="1798002"/>
    <lineage>
        <taxon>Bacteria</taxon>
        <taxon>Candidatus Falkowiibacteriota</taxon>
    </lineage>
</organism>
<dbReference type="AlphaFoldDB" id="A0A1F5T4L1"/>
<dbReference type="Pfam" id="PF13671">
    <property type="entry name" value="AAA_33"/>
    <property type="match status" value="1"/>
</dbReference>
<proteinExistence type="predicted"/>
<evidence type="ECO:0008006" key="3">
    <source>
        <dbReference type="Google" id="ProtNLM"/>
    </source>
</evidence>
<dbReference type="InterPro" id="IPR027417">
    <property type="entry name" value="P-loop_NTPase"/>
</dbReference>
<reference evidence="1 2" key="1">
    <citation type="journal article" date="2016" name="Nat. Commun.">
        <title>Thousands of microbial genomes shed light on interconnected biogeochemical processes in an aquifer system.</title>
        <authorList>
            <person name="Anantharaman K."/>
            <person name="Brown C.T."/>
            <person name="Hug L.A."/>
            <person name="Sharon I."/>
            <person name="Castelle C.J."/>
            <person name="Probst A.J."/>
            <person name="Thomas B.C."/>
            <person name="Singh A."/>
            <person name="Wilkins M.J."/>
            <person name="Karaoz U."/>
            <person name="Brodie E.L."/>
            <person name="Williams K.H."/>
            <person name="Hubbard S.S."/>
            <person name="Banfield J.F."/>
        </authorList>
    </citation>
    <scope>NUCLEOTIDE SEQUENCE [LARGE SCALE GENOMIC DNA]</scope>
</reference>
<dbReference type="PANTHER" id="PTHR37807:SF3">
    <property type="entry name" value="OS07G0160300 PROTEIN"/>
    <property type="match status" value="1"/>
</dbReference>
<dbReference type="STRING" id="1798002.A2478_01675"/>
<dbReference type="SUPFAM" id="SSF52540">
    <property type="entry name" value="P-loop containing nucleoside triphosphate hydrolases"/>
    <property type="match status" value="1"/>
</dbReference>
<gene>
    <name evidence="1" type="ORF">A2478_01675</name>
</gene>
<evidence type="ECO:0000313" key="1">
    <source>
        <dbReference type="EMBL" id="OGF33391.1"/>
    </source>
</evidence>
<sequence>MAKSIFIFISGFGATGKSTLGKIISEKFNIPNIGNDEIKEIIWSQIGWEHDKSEWDKVGKMAFEFTYYFVNASLSKGKSIIAEANFQPDKNNERLNELKQKYGCKLLQIHCKADREVIVNRYKERLASEDFHTGRKHAIKNIFGEEKFLSKIGIGSRVLDIEGETLEIDTSNPNTVNYEEIFKFIEKNIKE</sequence>
<accession>A0A1F5T4L1</accession>